<dbReference type="PANTHER" id="PTHR43520">
    <property type="entry name" value="ATP7, ISOFORM B"/>
    <property type="match status" value="1"/>
</dbReference>
<keyword evidence="15" id="KW-1185">Reference proteome</keyword>
<dbReference type="Pfam" id="PF00403">
    <property type="entry name" value="HMA"/>
    <property type="match status" value="2"/>
</dbReference>
<dbReference type="SUPFAM" id="SSF81653">
    <property type="entry name" value="Calcium ATPase, transduction domain A"/>
    <property type="match status" value="1"/>
</dbReference>
<dbReference type="Pfam" id="PF00122">
    <property type="entry name" value="E1-E2_ATPase"/>
    <property type="match status" value="1"/>
</dbReference>
<dbReference type="Gene3D" id="2.70.150.10">
    <property type="entry name" value="Calcium-transporting ATPase, cytoplasmic transduction domain A"/>
    <property type="match status" value="1"/>
</dbReference>
<dbReference type="GO" id="GO:0055070">
    <property type="term" value="P:copper ion homeostasis"/>
    <property type="evidence" value="ECO:0007669"/>
    <property type="project" value="TreeGrafter"/>
</dbReference>
<evidence type="ECO:0000313" key="15">
    <source>
        <dbReference type="Proteomes" id="UP001138802"/>
    </source>
</evidence>
<proteinExistence type="inferred from homology"/>
<evidence type="ECO:0000256" key="1">
    <source>
        <dbReference type="ARBA" id="ARBA00004127"/>
    </source>
</evidence>
<gene>
    <name evidence="14" type="ORF">CKO25_08450</name>
</gene>
<keyword evidence="9 12" id="KW-0472">Membrane</keyword>
<feature type="transmembrane region" description="Helical" evidence="12">
    <location>
        <begin position="191"/>
        <end position="208"/>
    </location>
</feature>
<dbReference type="NCBIfam" id="TIGR01494">
    <property type="entry name" value="ATPase_P-type"/>
    <property type="match status" value="1"/>
</dbReference>
<dbReference type="PRINTS" id="PR00119">
    <property type="entry name" value="CATATPASE"/>
</dbReference>
<dbReference type="PROSITE" id="PS50846">
    <property type="entry name" value="HMA_2"/>
    <property type="match status" value="2"/>
</dbReference>
<dbReference type="PROSITE" id="PS00154">
    <property type="entry name" value="ATPASE_E1_E2"/>
    <property type="match status" value="1"/>
</dbReference>
<comment type="similarity">
    <text evidence="2 12">Belongs to the cation transport ATPase (P-type) (TC 3.A.3) family. Type IB subfamily.</text>
</comment>
<evidence type="ECO:0000259" key="13">
    <source>
        <dbReference type="PROSITE" id="PS50846"/>
    </source>
</evidence>
<evidence type="ECO:0000256" key="12">
    <source>
        <dbReference type="RuleBase" id="RU362081"/>
    </source>
</evidence>
<dbReference type="InterPro" id="IPR036163">
    <property type="entry name" value="HMA_dom_sf"/>
</dbReference>
<dbReference type="InterPro" id="IPR044492">
    <property type="entry name" value="P_typ_ATPase_HD_dom"/>
</dbReference>
<dbReference type="CDD" id="cd02094">
    <property type="entry name" value="P-type_ATPase_Cu-like"/>
    <property type="match status" value="1"/>
</dbReference>
<name>A0A9X0WI21_9GAMM</name>
<dbReference type="PRINTS" id="PR00943">
    <property type="entry name" value="CUATPASE"/>
</dbReference>
<dbReference type="SFLD" id="SFLDF00027">
    <property type="entry name" value="p-type_atpase"/>
    <property type="match status" value="1"/>
</dbReference>
<feature type="transmembrane region" description="Helical" evidence="12">
    <location>
        <begin position="410"/>
        <end position="432"/>
    </location>
</feature>
<dbReference type="InterPro" id="IPR023299">
    <property type="entry name" value="ATPase_P-typ_cyto_dom_N"/>
</dbReference>
<dbReference type="InterPro" id="IPR001757">
    <property type="entry name" value="P_typ_ATPase"/>
</dbReference>
<dbReference type="Proteomes" id="UP001138802">
    <property type="component" value="Unassembled WGS sequence"/>
</dbReference>
<evidence type="ECO:0000256" key="10">
    <source>
        <dbReference type="ARBA" id="ARBA00038904"/>
    </source>
</evidence>
<evidence type="ECO:0000256" key="7">
    <source>
        <dbReference type="ARBA" id="ARBA00022967"/>
    </source>
</evidence>
<dbReference type="Gene3D" id="3.40.50.1000">
    <property type="entry name" value="HAD superfamily/HAD-like"/>
    <property type="match status" value="1"/>
</dbReference>
<evidence type="ECO:0000256" key="9">
    <source>
        <dbReference type="ARBA" id="ARBA00023136"/>
    </source>
</evidence>
<feature type="transmembrane region" description="Helical" evidence="12">
    <location>
        <begin position="257"/>
        <end position="276"/>
    </location>
</feature>
<keyword evidence="7" id="KW-1278">Translocase</keyword>
<dbReference type="InterPro" id="IPR023214">
    <property type="entry name" value="HAD_sf"/>
</dbReference>
<dbReference type="InterPro" id="IPR018303">
    <property type="entry name" value="ATPase_P-typ_P_site"/>
</dbReference>
<evidence type="ECO:0000256" key="6">
    <source>
        <dbReference type="ARBA" id="ARBA00022840"/>
    </source>
</evidence>
<feature type="transmembrane region" description="Helical" evidence="12">
    <location>
        <begin position="438"/>
        <end position="461"/>
    </location>
</feature>
<dbReference type="GO" id="GO:0005886">
    <property type="term" value="C:plasma membrane"/>
    <property type="evidence" value="ECO:0007669"/>
    <property type="project" value="UniProtKB-SubCell"/>
</dbReference>
<comment type="catalytic activity">
    <reaction evidence="11">
        <text>Cu(2+)(in) + ATP + H2O = Cu(2+)(out) + ADP + phosphate + H(+)</text>
        <dbReference type="Rhea" id="RHEA:10376"/>
        <dbReference type="ChEBI" id="CHEBI:15377"/>
        <dbReference type="ChEBI" id="CHEBI:15378"/>
        <dbReference type="ChEBI" id="CHEBI:29036"/>
        <dbReference type="ChEBI" id="CHEBI:30616"/>
        <dbReference type="ChEBI" id="CHEBI:43474"/>
        <dbReference type="ChEBI" id="CHEBI:456216"/>
        <dbReference type="EC" id="7.2.2.9"/>
    </reaction>
</comment>
<keyword evidence="8 12" id="KW-1133">Transmembrane helix</keyword>
<dbReference type="PANTHER" id="PTHR43520:SF8">
    <property type="entry name" value="P-TYPE CU(+) TRANSPORTER"/>
    <property type="match status" value="1"/>
</dbReference>
<reference evidence="14 15" key="1">
    <citation type="journal article" date="2020" name="Microorganisms">
        <title>Osmotic Adaptation and Compatible Solute Biosynthesis of Phototrophic Bacteria as Revealed from Genome Analyses.</title>
        <authorList>
            <person name="Imhoff J.F."/>
            <person name="Rahn T."/>
            <person name="Kunzel S."/>
            <person name="Keller A."/>
            <person name="Neulinger S.C."/>
        </authorList>
    </citation>
    <scope>NUCLEOTIDE SEQUENCE [LARGE SCALE GENOMIC DNA]</scope>
    <source>
        <strain evidence="14 15">DSM 21303</strain>
    </source>
</reference>
<dbReference type="GO" id="GO:0012505">
    <property type="term" value="C:endomembrane system"/>
    <property type="evidence" value="ECO:0007669"/>
    <property type="project" value="UniProtKB-SubCell"/>
</dbReference>
<feature type="transmembrane region" description="Helical" evidence="12">
    <location>
        <begin position="156"/>
        <end position="176"/>
    </location>
</feature>
<dbReference type="SUPFAM" id="SSF81665">
    <property type="entry name" value="Calcium ATPase, transmembrane domain M"/>
    <property type="match status" value="1"/>
</dbReference>
<dbReference type="InterPro" id="IPR017969">
    <property type="entry name" value="Heavy-metal-associated_CS"/>
</dbReference>
<evidence type="ECO:0000313" key="14">
    <source>
        <dbReference type="EMBL" id="MBK1644679.1"/>
    </source>
</evidence>
<dbReference type="AlphaFoldDB" id="A0A9X0WI21"/>
<evidence type="ECO:0000256" key="4">
    <source>
        <dbReference type="ARBA" id="ARBA00022723"/>
    </source>
</evidence>
<dbReference type="SUPFAM" id="SSF56784">
    <property type="entry name" value="HAD-like"/>
    <property type="match status" value="1"/>
</dbReference>
<dbReference type="EMBL" id="NRSD01000006">
    <property type="protein sequence ID" value="MBK1644679.1"/>
    <property type="molecule type" value="Genomic_DNA"/>
</dbReference>
<dbReference type="InterPro" id="IPR027256">
    <property type="entry name" value="P-typ_ATPase_IB"/>
</dbReference>
<evidence type="ECO:0000256" key="3">
    <source>
        <dbReference type="ARBA" id="ARBA00022692"/>
    </source>
</evidence>
<feature type="transmembrane region" description="Helical" evidence="12">
    <location>
        <begin position="229"/>
        <end position="251"/>
    </location>
</feature>
<dbReference type="PROSITE" id="PS01047">
    <property type="entry name" value="HMA_1"/>
    <property type="match status" value="1"/>
</dbReference>
<evidence type="ECO:0000256" key="11">
    <source>
        <dbReference type="ARBA" id="ARBA00047424"/>
    </source>
</evidence>
<dbReference type="GO" id="GO:0016887">
    <property type="term" value="F:ATP hydrolysis activity"/>
    <property type="evidence" value="ECO:0007669"/>
    <property type="project" value="InterPro"/>
</dbReference>
<feature type="transmembrane region" description="Helical" evidence="12">
    <location>
        <begin position="753"/>
        <end position="772"/>
    </location>
</feature>
<keyword evidence="3 12" id="KW-0812">Transmembrane</keyword>
<evidence type="ECO:0000256" key="8">
    <source>
        <dbReference type="ARBA" id="ARBA00022989"/>
    </source>
</evidence>
<dbReference type="GO" id="GO:0043682">
    <property type="term" value="F:P-type divalent copper transporter activity"/>
    <property type="evidence" value="ECO:0007669"/>
    <property type="project" value="UniProtKB-EC"/>
</dbReference>
<protein>
    <recommendedName>
        <fullName evidence="10">P-type Cu(2+) transporter</fullName>
        <ecNumber evidence="10">7.2.2.9</ecNumber>
    </recommendedName>
</protein>
<dbReference type="InterPro" id="IPR036412">
    <property type="entry name" value="HAD-like_sf"/>
</dbReference>
<dbReference type="NCBIfam" id="TIGR01525">
    <property type="entry name" value="ATPase-IB_hvy"/>
    <property type="match status" value="1"/>
</dbReference>
<dbReference type="InterPro" id="IPR059000">
    <property type="entry name" value="ATPase_P-type_domA"/>
</dbReference>
<dbReference type="SFLD" id="SFLDG00002">
    <property type="entry name" value="C1.7:_P-type_atpase_like"/>
    <property type="match status" value="1"/>
</dbReference>
<dbReference type="CDD" id="cd00371">
    <property type="entry name" value="HMA"/>
    <property type="match status" value="2"/>
</dbReference>
<keyword evidence="4 12" id="KW-0479">Metal-binding</keyword>
<dbReference type="NCBIfam" id="TIGR01511">
    <property type="entry name" value="ATPase-IB1_Cu"/>
    <property type="match status" value="1"/>
</dbReference>
<dbReference type="InterPro" id="IPR006121">
    <property type="entry name" value="HMA_dom"/>
</dbReference>
<dbReference type="FunFam" id="2.70.150.10:FF:000002">
    <property type="entry name" value="Copper-transporting ATPase 1, putative"/>
    <property type="match status" value="1"/>
</dbReference>
<sequence length="831" mass="88155">MHCAACVTRVERVLTREPGVDSAAVNLAAGVAVLRLVPTPSSPPLPARLAALLAALRAAGFEPQVTSLTLGIEGMTCAACVARVERAIRALPGVLAADINLSTETARVTYLPATSSAERIAETIRAAGYHPVLKERDLTTEQTRKDQARLELRRDLIIAAVLTLPLLLISMGPMVVPPLGLWFEHLAPKTIWNGLELLLATPVLFWAGRRFLVRGVTELRHLSPGMDSLVMLGSGAAYWYSLLVVTVPEVFPPGTANLYFEAAAVIVTLILFGRYLEALAKGRTSEAIRGLLDLQPQRARILSETGEREIPANAVVPGDILLIRPGERLAVDGILTEGGSYVDESMISGEPVPVRKDPGDAVIGGTVNQTGAFRYRATRVGAETLLAQIIRLVEDAQSSKPPIQRVADRIAAVFVPIVLVVALLTFLAWLWLGPAPALNYAFVTAVSVLLIACPCAMGLATPTAIMVATGRGARLGILFRQGAALETLARVDTVILDKTGTLTLGHPALTDLRAYGRSPDEVLALAAAVERHSEHPIATALLEEARKRGLTWGEATQVEAVPGSGIQGQVGAQRIAIGTQRWMMQRSVPLQAAGEFEQMLAEAGRSPIYVSADDQLIGVLSIADPLKPGSRAAIERLQGLGLAVAMVTGDGRATAETVARAVGIEQVLAEARPAEKAEEVQRVQALGQRVLFVGDGINDAPALARADVGLAIGTGTDIAVEAGDVILMQEDLAAVADAIALARRALHTIRVNFFWAYAYNIALIPVAAGVLFAVTGWLLNPMLAAGAMSISSLFVVTNSLRLRRFKSGQPSARVAAGPLVSRIDPRQTRDD</sequence>
<comment type="subcellular location">
    <subcellularLocation>
        <location evidence="12">Cell membrane</location>
    </subcellularLocation>
    <subcellularLocation>
        <location evidence="1">Endomembrane system</location>
        <topology evidence="1">Multi-pass membrane protein</topology>
    </subcellularLocation>
</comment>
<dbReference type="Gene3D" id="3.40.1110.10">
    <property type="entry name" value="Calcium-transporting ATPase, cytoplasmic domain N"/>
    <property type="match status" value="1"/>
</dbReference>
<evidence type="ECO:0000256" key="2">
    <source>
        <dbReference type="ARBA" id="ARBA00006024"/>
    </source>
</evidence>
<accession>A0A9X0WI21</accession>
<feature type="domain" description="HMA" evidence="13">
    <location>
        <begin position="66"/>
        <end position="132"/>
    </location>
</feature>
<dbReference type="InterPro" id="IPR008250">
    <property type="entry name" value="ATPase_P-typ_transduc_dom_A_sf"/>
</dbReference>
<dbReference type="GO" id="GO:0005507">
    <property type="term" value="F:copper ion binding"/>
    <property type="evidence" value="ECO:0007669"/>
    <property type="project" value="TreeGrafter"/>
</dbReference>
<comment type="caution">
    <text evidence="14">The sequence shown here is derived from an EMBL/GenBank/DDBJ whole genome shotgun (WGS) entry which is preliminary data.</text>
</comment>
<dbReference type="SFLD" id="SFLDS00003">
    <property type="entry name" value="Haloacid_Dehalogenase"/>
    <property type="match status" value="1"/>
</dbReference>
<dbReference type="FunFam" id="3.30.70.100:FF:000005">
    <property type="entry name" value="Copper-exporting P-type ATPase A"/>
    <property type="match status" value="1"/>
</dbReference>
<feature type="transmembrane region" description="Helical" evidence="12">
    <location>
        <begin position="778"/>
        <end position="796"/>
    </location>
</feature>
<dbReference type="SUPFAM" id="SSF55008">
    <property type="entry name" value="HMA, heavy metal-associated domain"/>
    <property type="match status" value="2"/>
</dbReference>
<dbReference type="EC" id="7.2.2.9" evidence="10"/>
<dbReference type="Gene3D" id="3.30.70.100">
    <property type="match status" value="2"/>
</dbReference>
<keyword evidence="5 12" id="KW-0547">Nucleotide-binding</keyword>
<feature type="domain" description="HMA" evidence="13">
    <location>
        <begin position="1"/>
        <end position="64"/>
    </location>
</feature>
<dbReference type="Pfam" id="PF00702">
    <property type="entry name" value="Hydrolase"/>
    <property type="match status" value="1"/>
</dbReference>
<organism evidence="14 15">
    <name type="scientific">Thiocapsa imhoffii</name>
    <dbReference type="NCBI Taxonomy" id="382777"/>
    <lineage>
        <taxon>Bacteria</taxon>
        <taxon>Pseudomonadati</taxon>
        <taxon>Pseudomonadota</taxon>
        <taxon>Gammaproteobacteria</taxon>
        <taxon>Chromatiales</taxon>
        <taxon>Chromatiaceae</taxon>
        <taxon>Thiocapsa</taxon>
    </lineage>
</organism>
<keyword evidence="12" id="KW-1003">Cell membrane</keyword>
<dbReference type="GO" id="GO:0005524">
    <property type="term" value="F:ATP binding"/>
    <property type="evidence" value="ECO:0007669"/>
    <property type="project" value="UniProtKB-UniRule"/>
</dbReference>
<keyword evidence="6 12" id="KW-0067">ATP-binding</keyword>
<evidence type="ECO:0000256" key="5">
    <source>
        <dbReference type="ARBA" id="ARBA00022741"/>
    </source>
</evidence>
<dbReference type="InterPro" id="IPR023298">
    <property type="entry name" value="ATPase_P-typ_TM_dom_sf"/>
</dbReference>